<gene>
    <name evidence="1" type="ORF">HDF16_005357</name>
</gene>
<protein>
    <recommendedName>
        <fullName evidence="3">HNH endonuclease</fullName>
    </recommendedName>
</protein>
<evidence type="ECO:0008006" key="3">
    <source>
        <dbReference type="Google" id="ProtNLM"/>
    </source>
</evidence>
<dbReference type="EMBL" id="JACHIP010000016">
    <property type="protein sequence ID" value="MBB5060621.1"/>
    <property type="molecule type" value="Genomic_DNA"/>
</dbReference>
<dbReference type="CDD" id="cd00085">
    <property type="entry name" value="HNHc"/>
    <property type="match status" value="1"/>
</dbReference>
<dbReference type="AlphaFoldDB" id="A0A7W7ZIQ7"/>
<evidence type="ECO:0000313" key="2">
    <source>
        <dbReference type="Proteomes" id="UP000540989"/>
    </source>
</evidence>
<keyword evidence="2" id="KW-1185">Reference proteome</keyword>
<dbReference type="RefSeq" id="WP_184223016.1">
    <property type="nucleotide sequence ID" value="NZ_JACHIP010000016.1"/>
</dbReference>
<organism evidence="1 2">
    <name type="scientific">Granulicella aggregans</name>
    <dbReference type="NCBI Taxonomy" id="474949"/>
    <lineage>
        <taxon>Bacteria</taxon>
        <taxon>Pseudomonadati</taxon>
        <taxon>Acidobacteriota</taxon>
        <taxon>Terriglobia</taxon>
        <taxon>Terriglobales</taxon>
        <taxon>Acidobacteriaceae</taxon>
        <taxon>Granulicella</taxon>
    </lineage>
</organism>
<name>A0A7W7ZIQ7_9BACT</name>
<evidence type="ECO:0000313" key="1">
    <source>
        <dbReference type="EMBL" id="MBB5060621.1"/>
    </source>
</evidence>
<dbReference type="InterPro" id="IPR003615">
    <property type="entry name" value="HNH_nuc"/>
</dbReference>
<sequence>MKGPVQRSLHCPCGNEKILALGLCSTCYTLKRQDEEYFGGHREEVLARDGYRCRVPNCATVKRGKRSVAVHHRKPGNSDPKLMITLCLPCHAKVSRTQFLENEWPELLRILWREQHPDAHEQTTLDFKVRGPGAAAVPLFEIKVSQK</sequence>
<accession>A0A7W7ZIQ7</accession>
<dbReference type="Proteomes" id="UP000540989">
    <property type="component" value="Unassembled WGS sequence"/>
</dbReference>
<reference evidence="1 2" key="1">
    <citation type="submission" date="2020-08" db="EMBL/GenBank/DDBJ databases">
        <title>Genomic Encyclopedia of Type Strains, Phase IV (KMG-V): Genome sequencing to study the core and pangenomes of soil and plant-associated prokaryotes.</title>
        <authorList>
            <person name="Whitman W."/>
        </authorList>
    </citation>
    <scope>NUCLEOTIDE SEQUENCE [LARGE SCALE GENOMIC DNA]</scope>
    <source>
        <strain evidence="1 2">M8UP14</strain>
    </source>
</reference>
<comment type="caution">
    <text evidence="1">The sequence shown here is derived from an EMBL/GenBank/DDBJ whole genome shotgun (WGS) entry which is preliminary data.</text>
</comment>
<proteinExistence type="predicted"/>